<evidence type="ECO:0000313" key="1">
    <source>
        <dbReference type="EMBL" id="RCG31170.1"/>
    </source>
</evidence>
<keyword evidence="2" id="KW-1185">Reference proteome</keyword>
<dbReference type="PANTHER" id="PTHR30458">
    <property type="entry name" value="PHENYLACETIC ACID DEGRADATION PROTEIN PAA"/>
    <property type="match status" value="1"/>
</dbReference>
<dbReference type="SUPFAM" id="SSF47240">
    <property type="entry name" value="Ferritin-like"/>
    <property type="match status" value="1"/>
</dbReference>
<sequence>MTALFDYLLGLGDDALVAAQRTAEWCARAPQLEEEVALANIALDQLGQARAFLTYAGELEGAGRDEDALAFLRDEHEFRNVQLVELPNGDFATTVAKTLLLSAYQNLLYTRLSRAAEPQLAGIAAKAAKESAFHVSYASVWTVRLGDGTPLSHRRMRDAVEEVWPYTHELFEPWAAPEAGLDPAALRGPWLEVVDRVLGEATLARPRDGWAATGGREGRHTEWFGPLLAEMQYVHRAHVGARW</sequence>
<dbReference type="Gene3D" id="1.20.1260.10">
    <property type="match status" value="1"/>
</dbReference>
<reference evidence="1 2" key="1">
    <citation type="submission" date="2018-06" db="EMBL/GenBank/DDBJ databases">
        <title>Sphaerisporangium craniellae sp. nov., isolated from a marine sponge in the South China Sea.</title>
        <authorList>
            <person name="Li L."/>
        </authorList>
    </citation>
    <scope>NUCLEOTIDE SEQUENCE [LARGE SCALE GENOMIC DNA]</scope>
    <source>
        <strain evidence="1 2">CCTCC AA 208026</strain>
    </source>
</reference>
<dbReference type="PANTHER" id="PTHR30458:SF0">
    <property type="entry name" value="1,2-PHENYLACETYL-COA EPOXIDASE, SUBUNIT C"/>
    <property type="match status" value="1"/>
</dbReference>
<dbReference type="GO" id="GO:0005829">
    <property type="term" value="C:cytosol"/>
    <property type="evidence" value="ECO:0007669"/>
    <property type="project" value="TreeGrafter"/>
</dbReference>
<dbReference type="RefSeq" id="WP_114028549.1">
    <property type="nucleotide sequence ID" value="NZ_QOIL01000005.1"/>
</dbReference>
<name>A0A367FNB0_9ACTN</name>
<dbReference type="NCBIfam" id="TIGR02158">
    <property type="entry name" value="PA_CoA_Oxy3"/>
    <property type="match status" value="1"/>
</dbReference>
<protein>
    <submittedName>
        <fullName evidence="1">Phenylacetate-CoA oxygenase subunit PaaI</fullName>
    </submittedName>
</protein>
<dbReference type="EMBL" id="QOIL01000005">
    <property type="protein sequence ID" value="RCG31170.1"/>
    <property type="molecule type" value="Genomic_DNA"/>
</dbReference>
<dbReference type="GO" id="GO:0010124">
    <property type="term" value="P:phenylacetate catabolic process"/>
    <property type="evidence" value="ECO:0007669"/>
    <property type="project" value="InterPro"/>
</dbReference>
<dbReference type="Proteomes" id="UP000253094">
    <property type="component" value="Unassembled WGS sequence"/>
</dbReference>
<dbReference type="InterPro" id="IPR009078">
    <property type="entry name" value="Ferritin-like_SF"/>
</dbReference>
<dbReference type="OrthoDB" id="9789947at2"/>
<comment type="caution">
    <text evidence="1">The sequence shown here is derived from an EMBL/GenBank/DDBJ whole genome shotgun (WGS) entry which is preliminary data.</text>
</comment>
<dbReference type="PIRSF" id="PIRSF037834">
    <property type="entry name" value="PA_CoA_Oase3"/>
    <property type="match status" value="1"/>
</dbReference>
<evidence type="ECO:0000313" key="2">
    <source>
        <dbReference type="Proteomes" id="UP000253094"/>
    </source>
</evidence>
<proteinExistence type="predicted"/>
<dbReference type="InterPro" id="IPR012347">
    <property type="entry name" value="Ferritin-like"/>
</dbReference>
<gene>
    <name evidence="1" type="primary">paaI</name>
    <name evidence="1" type="ORF">DQ384_10525</name>
</gene>
<dbReference type="InterPro" id="IPR052703">
    <property type="entry name" value="Aromatic_CoA_ox/epox"/>
</dbReference>
<accession>A0A367FNB0</accession>
<dbReference type="AlphaFoldDB" id="A0A367FNB0"/>
<dbReference type="Pfam" id="PF05138">
    <property type="entry name" value="PaaA_PaaC"/>
    <property type="match status" value="1"/>
</dbReference>
<dbReference type="InterPro" id="IPR011882">
    <property type="entry name" value="PaaC"/>
</dbReference>
<organism evidence="1 2">
    <name type="scientific">Sphaerisporangium album</name>
    <dbReference type="NCBI Taxonomy" id="509200"/>
    <lineage>
        <taxon>Bacteria</taxon>
        <taxon>Bacillati</taxon>
        <taxon>Actinomycetota</taxon>
        <taxon>Actinomycetes</taxon>
        <taxon>Streptosporangiales</taxon>
        <taxon>Streptosporangiaceae</taxon>
        <taxon>Sphaerisporangium</taxon>
    </lineage>
</organism>
<dbReference type="InterPro" id="IPR007814">
    <property type="entry name" value="PaaA_PaaC"/>
</dbReference>